<organism evidence="2 3">
    <name type="scientific">Eimeria tenella</name>
    <name type="common">Coccidian parasite</name>
    <dbReference type="NCBI Taxonomy" id="5802"/>
    <lineage>
        <taxon>Eukaryota</taxon>
        <taxon>Sar</taxon>
        <taxon>Alveolata</taxon>
        <taxon>Apicomplexa</taxon>
        <taxon>Conoidasida</taxon>
        <taxon>Coccidia</taxon>
        <taxon>Eucoccidiorida</taxon>
        <taxon>Eimeriorina</taxon>
        <taxon>Eimeriidae</taxon>
        <taxon>Eimeria</taxon>
    </lineage>
</organism>
<dbReference type="AlphaFoldDB" id="U6KQT0"/>
<proteinExistence type="predicted"/>
<reference evidence="2" key="2">
    <citation type="submission" date="2013-10" db="EMBL/GenBank/DDBJ databases">
        <authorList>
            <person name="Aslett M."/>
        </authorList>
    </citation>
    <scope>NUCLEOTIDE SEQUENCE [LARGE SCALE GENOMIC DNA]</scope>
    <source>
        <strain evidence="2">Houghton</strain>
    </source>
</reference>
<sequence>MELLPRLSAERNLLGTDDCDAPLNRVAADEGSVSLKTRNQVPSNQQLQQACSECGADKKRLEFQQALEVRFGPPSLASARNSTDRTSFPPVDRPIHDGSEEHIGSFPPKACEERQKGETGGTQQDTDILDDDVTRTLLVAGAWGPGRHGLPPYAAIRGEVWGSFEFSVDPSPHARLFAFEPSKGTVSHGSKQMIRVLFSPQNPTPTEERIRSVLSHIPPGALKSQQVTATARLYYRGAPGTSYSQGQEVAIIRLTAPLSGAL</sequence>
<evidence type="ECO:0000256" key="1">
    <source>
        <dbReference type="SAM" id="MobiDB-lite"/>
    </source>
</evidence>
<feature type="region of interest" description="Disordered" evidence="1">
    <location>
        <begin position="98"/>
        <end position="127"/>
    </location>
</feature>
<dbReference type="VEuPathDB" id="ToxoDB:ETH2_1222000"/>
<dbReference type="GeneID" id="25253002"/>
<evidence type="ECO:0000313" key="2">
    <source>
        <dbReference type="EMBL" id="CDJ40437.1"/>
    </source>
</evidence>
<dbReference type="VEuPathDB" id="ToxoDB:ETH_00019365"/>
<keyword evidence="3" id="KW-1185">Reference proteome</keyword>
<protein>
    <submittedName>
        <fullName evidence="2">Uncharacterized protein</fullName>
    </submittedName>
</protein>
<reference evidence="2" key="1">
    <citation type="submission" date="2013-10" db="EMBL/GenBank/DDBJ databases">
        <title>Genomic analysis of the causative agents of coccidiosis in chickens.</title>
        <authorList>
            <person name="Reid A.J."/>
            <person name="Blake D."/>
            <person name="Billington K."/>
            <person name="Browne H."/>
            <person name="Dunn M."/>
            <person name="Hung S."/>
            <person name="Kawahara F."/>
            <person name="Miranda-Saavedra D."/>
            <person name="Mourier T."/>
            <person name="Nagra H."/>
            <person name="Otto T.D."/>
            <person name="Rawlings N."/>
            <person name="Sanchez A."/>
            <person name="Sanders M."/>
            <person name="Subramaniam C."/>
            <person name="Tay Y."/>
            <person name="Dear P."/>
            <person name="Doerig C."/>
            <person name="Gruber A."/>
            <person name="Parkinson J."/>
            <person name="Shirley M."/>
            <person name="Wan K.L."/>
            <person name="Berriman M."/>
            <person name="Tomley F."/>
            <person name="Pain A."/>
        </authorList>
    </citation>
    <scope>NUCLEOTIDE SEQUENCE [LARGE SCALE GENOMIC DNA]</scope>
    <source>
        <strain evidence="2">Houghton</strain>
    </source>
</reference>
<dbReference type="Proteomes" id="UP000030747">
    <property type="component" value="Unassembled WGS sequence"/>
</dbReference>
<dbReference type="RefSeq" id="XP_013231187.1">
    <property type="nucleotide sequence ID" value="XM_013375733.1"/>
</dbReference>
<dbReference type="OrthoDB" id="545169at2759"/>
<name>U6KQT0_EIMTE</name>
<evidence type="ECO:0000313" key="3">
    <source>
        <dbReference type="Proteomes" id="UP000030747"/>
    </source>
</evidence>
<dbReference type="EMBL" id="HG675163">
    <property type="protein sequence ID" value="CDJ40437.1"/>
    <property type="molecule type" value="Genomic_DNA"/>
</dbReference>
<gene>
    <name evidence="2" type="ORF">ETH_00019365</name>
</gene>
<accession>U6KQT0</accession>